<proteinExistence type="predicted"/>
<dbReference type="InterPro" id="IPR004360">
    <property type="entry name" value="Glyas_Fos-R_dOase_dom"/>
</dbReference>
<dbReference type="InterPro" id="IPR029068">
    <property type="entry name" value="Glyas_Bleomycin-R_OHBP_Dase"/>
</dbReference>
<dbReference type="PROSITE" id="PS51819">
    <property type="entry name" value="VOC"/>
    <property type="match status" value="1"/>
</dbReference>
<gene>
    <name evidence="2" type="ORF">Y958_17510</name>
</gene>
<organism evidence="2 3">
    <name type="scientific">Nitrospirillum viridazoti CBAmc</name>
    <dbReference type="NCBI Taxonomy" id="1441467"/>
    <lineage>
        <taxon>Bacteria</taxon>
        <taxon>Pseudomonadati</taxon>
        <taxon>Pseudomonadota</taxon>
        <taxon>Alphaproteobacteria</taxon>
        <taxon>Rhodospirillales</taxon>
        <taxon>Azospirillaceae</taxon>
        <taxon>Nitrospirillum</taxon>
        <taxon>Nitrospirillum viridazoti</taxon>
    </lineage>
</organism>
<dbReference type="InterPro" id="IPR037523">
    <property type="entry name" value="VOC_core"/>
</dbReference>
<feature type="domain" description="VOC" evidence="1">
    <location>
        <begin position="15"/>
        <end position="151"/>
    </location>
</feature>
<dbReference type="Proteomes" id="UP000197153">
    <property type="component" value="Chromosome 2"/>
</dbReference>
<dbReference type="RefSeq" id="WP_088873263.1">
    <property type="nucleotide sequence ID" value="NZ_CP022111.1"/>
</dbReference>
<accession>A0A248JVH2</accession>
<evidence type="ECO:0000313" key="3">
    <source>
        <dbReference type="Proteomes" id="UP000197153"/>
    </source>
</evidence>
<dbReference type="Gene3D" id="3.10.180.10">
    <property type="entry name" value="2,3-Dihydroxybiphenyl 1,2-Dioxygenase, domain 1"/>
    <property type="match status" value="1"/>
</dbReference>
<dbReference type="EMBL" id="CP022111">
    <property type="protein sequence ID" value="ASG22712.1"/>
    <property type="molecule type" value="Genomic_DNA"/>
</dbReference>
<keyword evidence="3" id="KW-1185">Reference proteome</keyword>
<protein>
    <submittedName>
        <fullName evidence="2">Glyoxalase</fullName>
    </submittedName>
</protein>
<reference evidence="2 3" key="1">
    <citation type="submission" date="2017-06" db="EMBL/GenBank/DDBJ databases">
        <title>Complete genome sequence of Nitrospirillum amazonense strain CBAmC, an endophytic nitrogen-fixing and plant growth-promoting bacterium, isolated from sugarcane.</title>
        <authorList>
            <person name="Schwab S."/>
            <person name="dos Santos Teixeira K.R."/>
            <person name="Simoes Araujo J.L."/>
            <person name="Soares Vidal M."/>
            <person name="Borges de Freitas H.R."/>
            <person name="Rivello Crivelaro A.L."/>
            <person name="Bueno de Camargo Nunes A."/>
            <person name="dos Santos C.M."/>
            <person name="Palmeira da Silva Rosa D."/>
            <person name="da Silva Padilha D."/>
            <person name="da Silva E."/>
            <person name="Araujo Terra L."/>
            <person name="Soares Mendes V."/>
            <person name="Farinelli L."/>
            <person name="Magalhaes Cruz L."/>
            <person name="Baldani J.I."/>
        </authorList>
    </citation>
    <scope>NUCLEOTIDE SEQUENCE [LARGE SCALE GENOMIC DNA]</scope>
    <source>
        <strain evidence="2 3">CBAmC</strain>
    </source>
</reference>
<evidence type="ECO:0000313" key="2">
    <source>
        <dbReference type="EMBL" id="ASG22712.1"/>
    </source>
</evidence>
<sequence>MTVQAGTAGAGLPLRLHHNAYVTADMEATRRFYEDLVGMPLVATYCETDHLFGADRVYCHCFFALNDGGALAFFQFASPEDQALFGPAMPPSPFHHIALKVDAATQAAVHGRFRDAGVPEPSDDCYFLDHGYCQSLYVRDPNGLIVELTVDAPGIEDTDEERKRNAHADLARWLGGDHRSNNLYRPQ</sequence>
<dbReference type="AlphaFoldDB" id="A0A248JVH2"/>
<evidence type="ECO:0000259" key="1">
    <source>
        <dbReference type="PROSITE" id="PS51819"/>
    </source>
</evidence>
<dbReference type="Pfam" id="PF00903">
    <property type="entry name" value="Glyoxalase"/>
    <property type="match status" value="1"/>
</dbReference>
<dbReference type="SUPFAM" id="SSF54593">
    <property type="entry name" value="Glyoxalase/Bleomycin resistance protein/Dihydroxybiphenyl dioxygenase"/>
    <property type="match status" value="1"/>
</dbReference>
<name>A0A248JVH2_9PROT</name>
<dbReference type="CDD" id="cd06587">
    <property type="entry name" value="VOC"/>
    <property type="match status" value="1"/>
</dbReference>
<dbReference type="KEGG" id="nao:Y958_17510"/>